<feature type="domain" description="LUD" evidence="1">
    <location>
        <begin position="96"/>
        <end position="195"/>
    </location>
</feature>
<gene>
    <name evidence="2" type="ORF">AA15669_0033</name>
</gene>
<sequence>MTEEAMSSRDTILDKLRRNRIPREDDYELPPVKVLGDLDKSIERFEKSLQLMGGEVLPQKAGQTIEDVVRARFPNTTSICSAVPEVEGTLKITDLKTHEQSNEVDVMVVRSPFGIAEMGSIFLSEVELFDHLADVHLAQHLVVLLSREELTANMHTAYQERSEFKTAFYGVLMSGPSATADIQGVLIRGAQGVRTLSLIWTS</sequence>
<dbReference type="InterPro" id="IPR024185">
    <property type="entry name" value="FTHF_cligase-like_sf"/>
</dbReference>
<proteinExistence type="predicted"/>
<comment type="caution">
    <text evidence="2">The sequence shown here is derived from an EMBL/GenBank/DDBJ whole genome shotgun (WGS) entry which is preliminary data.</text>
</comment>
<dbReference type="Proteomes" id="UP001062901">
    <property type="component" value="Unassembled WGS sequence"/>
</dbReference>
<accession>A0ABQ0NVU8</accession>
<dbReference type="SUPFAM" id="SSF100950">
    <property type="entry name" value="NagB/RpiA/CoA transferase-like"/>
    <property type="match status" value="1"/>
</dbReference>
<organism evidence="2 3">
    <name type="scientific">Saccharibacter floricola DSM 15669</name>
    <dbReference type="NCBI Taxonomy" id="1123227"/>
    <lineage>
        <taxon>Bacteria</taxon>
        <taxon>Pseudomonadati</taxon>
        <taxon>Pseudomonadota</taxon>
        <taxon>Alphaproteobacteria</taxon>
        <taxon>Acetobacterales</taxon>
        <taxon>Acetobacteraceae</taxon>
        <taxon>Saccharibacter</taxon>
    </lineage>
</organism>
<reference evidence="2" key="1">
    <citation type="submission" date="2013-04" db="EMBL/GenBank/DDBJ databases">
        <title>The genome sequencing project of 58 acetic acid bacteria.</title>
        <authorList>
            <person name="Okamoto-Kainuma A."/>
            <person name="Ishikawa M."/>
            <person name="Umino S."/>
            <person name="Koizumi Y."/>
            <person name="Shiwa Y."/>
            <person name="Yoshikawa H."/>
            <person name="Matsutani M."/>
            <person name="Matsushita K."/>
        </authorList>
    </citation>
    <scope>NUCLEOTIDE SEQUENCE</scope>
    <source>
        <strain evidence="2">DSM 15669</strain>
    </source>
</reference>
<dbReference type="InterPro" id="IPR037171">
    <property type="entry name" value="NagB/RpiA_transferase-like"/>
</dbReference>
<evidence type="ECO:0000313" key="3">
    <source>
        <dbReference type="Proteomes" id="UP001062901"/>
    </source>
</evidence>
<dbReference type="InterPro" id="IPR003741">
    <property type="entry name" value="LUD_dom"/>
</dbReference>
<name>A0ABQ0NVU8_9PROT</name>
<keyword evidence="3" id="KW-1185">Reference proteome</keyword>
<protein>
    <recommendedName>
        <fullName evidence="1">LUD domain-containing protein</fullName>
    </recommendedName>
</protein>
<dbReference type="PANTHER" id="PTHR43682:SF1">
    <property type="entry name" value="LACTATE UTILIZATION PROTEIN C"/>
    <property type="match status" value="1"/>
</dbReference>
<dbReference type="PANTHER" id="PTHR43682">
    <property type="entry name" value="LACTATE UTILIZATION PROTEIN C"/>
    <property type="match status" value="1"/>
</dbReference>
<dbReference type="Gene3D" id="3.40.50.10420">
    <property type="entry name" value="NagB/RpiA/CoA transferase-like"/>
    <property type="match status" value="1"/>
</dbReference>
<dbReference type="Pfam" id="PF02589">
    <property type="entry name" value="LUD_dom"/>
    <property type="match status" value="1"/>
</dbReference>
<evidence type="ECO:0000313" key="2">
    <source>
        <dbReference type="EMBL" id="GBQ04558.1"/>
    </source>
</evidence>
<evidence type="ECO:0000259" key="1">
    <source>
        <dbReference type="Pfam" id="PF02589"/>
    </source>
</evidence>
<dbReference type="EMBL" id="BAQD01000001">
    <property type="protein sequence ID" value="GBQ04558.1"/>
    <property type="molecule type" value="Genomic_DNA"/>
</dbReference>